<dbReference type="Pfam" id="PF03466">
    <property type="entry name" value="LysR_substrate"/>
    <property type="match status" value="1"/>
</dbReference>
<dbReference type="GO" id="GO:0032993">
    <property type="term" value="C:protein-DNA complex"/>
    <property type="evidence" value="ECO:0007669"/>
    <property type="project" value="TreeGrafter"/>
</dbReference>
<dbReference type="InterPro" id="IPR005119">
    <property type="entry name" value="LysR_subst-bd"/>
</dbReference>
<dbReference type="Gene3D" id="3.40.190.10">
    <property type="entry name" value="Periplasmic binding protein-like II"/>
    <property type="match status" value="2"/>
</dbReference>
<dbReference type="GO" id="GO:0003700">
    <property type="term" value="F:DNA-binding transcription factor activity"/>
    <property type="evidence" value="ECO:0007669"/>
    <property type="project" value="InterPro"/>
</dbReference>
<dbReference type="SUPFAM" id="SSF53850">
    <property type="entry name" value="Periplasmic binding protein-like II"/>
    <property type="match status" value="1"/>
</dbReference>
<evidence type="ECO:0000256" key="1">
    <source>
        <dbReference type="ARBA" id="ARBA00009437"/>
    </source>
</evidence>
<keyword evidence="4" id="KW-0010">Activator</keyword>
<evidence type="ECO:0000256" key="3">
    <source>
        <dbReference type="ARBA" id="ARBA00023125"/>
    </source>
</evidence>
<evidence type="ECO:0000313" key="10">
    <source>
        <dbReference type="Proteomes" id="UP000317039"/>
    </source>
</evidence>
<dbReference type="GeneID" id="80336058"/>
<evidence type="ECO:0000313" key="7">
    <source>
        <dbReference type="EMBL" id="QDP81880.1"/>
    </source>
</evidence>
<keyword evidence="2" id="KW-0805">Transcription regulation</keyword>
<dbReference type="InterPro" id="IPR000847">
    <property type="entry name" value="LysR_HTH_N"/>
</dbReference>
<dbReference type="PANTHER" id="PTHR30346:SF0">
    <property type="entry name" value="HCA OPERON TRANSCRIPTIONAL ACTIVATOR HCAR"/>
    <property type="match status" value="1"/>
</dbReference>
<reference evidence="7 10" key="2">
    <citation type="submission" date="2019-07" db="EMBL/GenBank/DDBJ databases">
        <title>Complete Genome Sequence and Methylome Analysis of Nocardia otitidis-caviarum NEB252.</title>
        <authorList>
            <person name="Fomenkov A."/>
            <person name="Anton B.P."/>
            <person name="Vincze T."/>
            <person name="Roberts R.J."/>
        </authorList>
    </citation>
    <scope>NUCLEOTIDE SEQUENCE [LARGE SCALE GENOMIC DNA]</scope>
    <source>
        <strain evidence="7 10">NEB252</strain>
    </source>
</reference>
<name>A0A378YGV7_9NOCA</name>
<dbReference type="GO" id="GO:0003677">
    <property type="term" value="F:DNA binding"/>
    <property type="evidence" value="ECO:0007669"/>
    <property type="project" value="UniProtKB-KW"/>
</dbReference>
<dbReference type="Gene3D" id="1.10.10.10">
    <property type="entry name" value="Winged helix-like DNA-binding domain superfamily/Winged helix DNA-binding domain"/>
    <property type="match status" value="1"/>
</dbReference>
<evidence type="ECO:0000256" key="5">
    <source>
        <dbReference type="ARBA" id="ARBA00023163"/>
    </source>
</evidence>
<dbReference type="PROSITE" id="PS50931">
    <property type="entry name" value="HTH_LYSR"/>
    <property type="match status" value="1"/>
</dbReference>
<accession>A0A378YGV7</accession>
<dbReference type="Proteomes" id="UP000317039">
    <property type="component" value="Chromosome"/>
</dbReference>
<evidence type="ECO:0000256" key="4">
    <source>
        <dbReference type="ARBA" id="ARBA00023159"/>
    </source>
</evidence>
<dbReference type="PRINTS" id="PR00039">
    <property type="entry name" value="HTHLYSR"/>
</dbReference>
<organism evidence="8 9">
    <name type="scientific">Nocardia otitidiscaviarum</name>
    <dbReference type="NCBI Taxonomy" id="1823"/>
    <lineage>
        <taxon>Bacteria</taxon>
        <taxon>Bacillati</taxon>
        <taxon>Actinomycetota</taxon>
        <taxon>Actinomycetes</taxon>
        <taxon>Mycobacteriales</taxon>
        <taxon>Nocardiaceae</taxon>
        <taxon>Nocardia</taxon>
    </lineage>
</organism>
<reference evidence="8 9" key="1">
    <citation type="submission" date="2018-06" db="EMBL/GenBank/DDBJ databases">
        <authorList>
            <consortium name="Pathogen Informatics"/>
            <person name="Doyle S."/>
        </authorList>
    </citation>
    <scope>NUCLEOTIDE SEQUENCE [LARGE SCALE GENOMIC DNA]</scope>
    <source>
        <strain evidence="8 9">NCTC1934</strain>
    </source>
</reference>
<keyword evidence="3" id="KW-0238">DNA-binding</keyword>
<dbReference type="RefSeq" id="WP_039817389.1">
    <property type="nucleotide sequence ID" value="NZ_CP041695.1"/>
</dbReference>
<keyword evidence="5" id="KW-0804">Transcription</keyword>
<protein>
    <submittedName>
        <fullName evidence="8">Hca operon transcriptional activator</fullName>
    </submittedName>
    <submittedName>
        <fullName evidence="7">LysR family transcriptional regulator</fullName>
    </submittedName>
</protein>
<dbReference type="AlphaFoldDB" id="A0A378YGV7"/>
<dbReference type="EMBL" id="CP041695">
    <property type="protein sequence ID" value="QDP81880.1"/>
    <property type="molecule type" value="Genomic_DNA"/>
</dbReference>
<dbReference type="CDD" id="cd08414">
    <property type="entry name" value="PBP2_LTTR_aromatics_like"/>
    <property type="match status" value="1"/>
</dbReference>
<dbReference type="InterPro" id="IPR036390">
    <property type="entry name" value="WH_DNA-bd_sf"/>
</dbReference>
<dbReference type="EMBL" id="UGRY01000002">
    <property type="protein sequence ID" value="SUA76392.1"/>
    <property type="molecule type" value="Genomic_DNA"/>
</dbReference>
<dbReference type="OrthoDB" id="3176554at2"/>
<dbReference type="Proteomes" id="UP000255467">
    <property type="component" value="Unassembled WGS sequence"/>
</dbReference>
<evidence type="ECO:0000313" key="8">
    <source>
        <dbReference type="EMBL" id="SUA76392.1"/>
    </source>
</evidence>
<dbReference type="Pfam" id="PF00126">
    <property type="entry name" value="HTH_1"/>
    <property type="match status" value="1"/>
</dbReference>
<keyword evidence="9" id="KW-1185">Reference proteome</keyword>
<dbReference type="SUPFAM" id="SSF46785">
    <property type="entry name" value="Winged helix' DNA-binding domain"/>
    <property type="match status" value="1"/>
</dbReference>
<comment type="similarity">
    <text evidence="1">Belongs to the LysR transcriptional regulatory family.</text>
</comment>
<evidence type="ECO:0000256" key="2">
    <source>
        <dbReference type="ARBA" id="ARBA00023015"/>
    </source>
</evidence>
<sequence>MEFRHVAGFLAVAEELHFGRAAERLHMAQPPLSQQIRALERELGVPLFERNTRSVRLTAAGTAFLPYARRVLDELEAARFAARAGGRGEVGRVSIAFTGPSSREEIPALTRAVRAAHPGIELRLESGYYAGATVAAIADREIDLGFVRMPVRRAGVRTRVYKYERLVAVLPIDHRLADAPDIEVADLADDPFVSLPGARGSTVREHIVAAAFQAGFAPRIVQEAGDTYTLLDLVAAGVGVTLTVSSVRHIRSPGMVYKELRGERPPIEAALAWREDNASPALRAVLRIADEVFPGPSD</sequence>
<dbReference type="PANTHER" id="PTHR30346">
    <property type="entry name" value="TRANSCRIPTIONAL DUAL REGULATOR HCAR-RELATED"/>
    <property type="match status" value="1"/>
</dbReference>
<feature type="domain" description="HTH lysR-type" evidence="6">
    <location>
        <begin position="1"/>
        <end position="58"/>
    </location>
</feature>
<evidence type="ECO:0000259" key="6">
    <source>
        <dbReference type="PROSITE" id="PS50931"/>
    </source>
</evidence>
<dbReference type="KEGG" id="nod:FOH10_27230"/>
<dbReference type="InterPro" id="IPR036388">
    <property type="entry name" value="WH-like_DNA-bd_sf"/>
</dbReference>
<dbReference type="FunFam" id="1.10.10.10:FF:000001">
    <property type="entry name" value="LysR family transcriptional regulator"/>
    <property type="match status" value="1"/>
</dbReference>
<gene>
    <name evidence="8" type="primary">hcaR_4</name>
    <name evidence="7" type="ORF">FOH10_27230</name>
    <name evidence="8" type="ORF">NCTC1934_02528</name>
</gene>
<proteinExistence type="inferred from homology"/>
<evidence type="ECO:0000313" key="9">
    <source>
        <dbReference type="Proteomes" id="UP000255467"/>
    </source>
</evidence>